<evidence type="ECO:0000313" key="8">
    <source>
        <dbReference type="EMBL" id="MDP8147792.1"/>
    </source>
</evidence>
<keyword evidence="1" id="KW-0732">Signal</keyword>
<dbReference type="AlphaFoldDB" id="A0AAW8CFE3"/>
<dbReference type="RefSeq" id="WP_306350908.1">
    <property type="nucleotide sequence ID" value="NZ_JASAWV010000002.1"/>
</dbReference>
<dbReference type="PANTHER" id="PTHR47637:SF1">
    <property type="entry name" value="CHAPERONE SURA"/>
    <property type="match status" value="1"/>
</dbReference>
<dbReference type="GO" id="GO:0003755">
    <property type="term" value="F:peptidyl-prolyl cis-trans isomerase activity"/>
    <property type="evidence" value="ECO:0007669"/>
    <property type="project" value="UniProtKB-KW"/>
</dbReference>
<dbReference type="PROSITE" id="PS01096">
    <property type="entry name" value="PPIC_PPIASE_1"/>
    <property type="match status" value="1"/>
</dbReference>
<dbReference type="Gene3D" id="3.10.50.40">
    <property type="match status" value="1"/>
</dbReference>
<reference evidence="8 9" key="1">
    <citation type="journal article" date="2023" name="Front. Microbiol.">
        <title>Phylogeography and host specificity of Pasteurellaceae pathogenic to sea-farmed fish in the north-east Atlantic.</title>
        <authorList>
            <person name="Gulla S."/>
            <person name="Colquhoun D.J."/>
            <person name="Olsen A.B."/>
            <person name="Spilsberg B."/>
            <person name="Lagesen K."/>
            <person name="Aakesson C.P."/>
            <person name="Strom S."/>
            <person name="Manji F."/>
            <person name="Birkbeck T.H."/>
            <person name="Nilsen H.K."/>
        </authorList>
    </citation>
    <scope>NUCLEOTIDE SEQUENCE [LARGE SCALE GENOMIC DNA]</scope>
    <source>
        <strain evidence="8 9">NVIB3131</strain>
    </source>
</reference>
<dbReference type="InterPro" id="IPR050280">
    <property type="entry name" value="OMP_Chaperone_SurA"/>
</dbReference>
<evidence type="ECO:0000259" key="7">
    <source>
        <dbReference type="PROSITE" id="PS50198"/>
    </source>
</evidence>
<dbReference type="InterPro" id="IPR015391">
    <property type="entry name" value="SurA_N"/>
</dbReference>
<keyword evidence="9" id="KW-1185">Reference proteome</keyword>
<organism evidence="8 9">
    <name type="scientific">Phocoenobacter atlanticus subsp. atlanticus</name>
    <dbReference type="NCBI Taxonomy" id="3061285"/>
    <lineage>
        <taxon>Bacteria</taxon>
        <taxon>Pseudomonadati</taxon>
        <taxon>Pseudomonadota</taxon>
        <taxon>Gammaproteobacteria</taxon>
        <taxon>Pasteurellales</taxon>
        <taxon>Pasteurellaceae</taxon>
        <taxon>Phocoenobacter</taxon>
        <taxon>Phocoenobacter atlanticus</taxon>
    </lineage>
</organism>
<evidence type="ECO:0000256" key="6">
    <source>
        <dbReference type="PROSITE-ProRule" id="PRU00278"/>
    </source>
</evidence>
<dbReference type="SUPFAM" id="SSF54534">
    <property type="entry name" value="FKBP-like"/>
    <property type="match status" value="1"/>
</dbReference>
<feature type="domain" description="PpiC" evidence="7">
    <location>
        <begin position="165"/>
        <end position="265"/>
    </location>
</feature>
<evidence type="ECO:0000256" key="3">
    <source>
        <dbReference type="ARBA" id="ARBA00023110"/>
    </source>
</evidence>
<dbReference type="Gene3D" id="1.10.4030.10">
    <property type="entry name" value="Porin chaperone SurA, peptide-binding domain"/>
    <property type="match status" value="1"/>
</dbReference>
<dbReference type="InterPro" id="IPR027304">
    <property type="entry name" value="Trigger_fact/SurA_dom_sf"/>
</dbReference>
<dbReference type="InterPro" id="IPR000297">
    <property type="entry name" value="PPIase_PpiC"/>
</dbReference>
<dbReference type="Pfam" id="PF00639">
    <property type="entry name" value="Rotamase"/>
    <property type="match status" value="1"/>
</dbReference>
<gene>
    <name evidence="8" type="ORF">QJU57_01710</name>
</gene>
<accession>A0AAW8CFE3</accession>
<evidence type="ECO:0000256" key="5">
    <source>
        <dbReference type="ARBA" id="ARBA00023235"/>
    </source>
</evidence>
<proteinExistence type="predicted"/>
<dbReference type="PROSITE" id="PS50198">
    <property type="entry name" value="PPIC_PPIASE_2"/>
    <property type="match status" value="1"/>
</dbReference>
<evidence type="ECO:0000256" key="1">
    <source>
        <dbReference type="ARBA" id="ARBA00022729"/>
    </source>
</evidence>
<dbReference type="InterPro" id="IPR023058">
    <property type="entry name" value="PPIase_PpiC_CS"/>
</dbReference>
<protein>
    <submittedName>
        <fullName evidence="8">Peptidylprolyl isomerase</fullName>
        <ecNumber evidence="8">5.2.1.8</ecNumber>
    </submittedName>
</protein>
<sequence length="309" mass="35242">MKFNFIKSSFITFIALITMSQFTIAKERVVALVDGNMIMESQVKHNLNKHTNYKKALEKTIDDYLIQKAIQDANIRIDYAQVYKVIENIAAQNGITYGQLLDALDYQGITLDQYAQQIAEQMKMEQVRQISIGKSIQVDPKEVQALGKKMLAEDRAKGKVKKATTKQYRVSHILIKTNPILNDRQAKQKLTQIVADIKAGNITFEKAAEKNSLDYISAADGGDLGWNFPEAYDPRFAKRITSTKVGVISAPFQSKFGWHILKVTDIRQKNTTENAYLQKAYKKLVDQQARRVSKDWVKALRKNAEIEYK</sequence>
<dbReference type="PANTHER" id="PTHR47637">
    <property type="entry name" value="CHAPERONE SURA"/>
    <property type="match status" value="1"/>
</dbReference>
<keyword evidence="2" id="KW-0574">Periplasm</keyword>
<keyword evidence="5 6" id="KW-0413">Isomerase</keyword>
<comment type="caution">
    <text evidence="8">The sequence shown here is derived from an EMBL/GenBank/DDBJ whole genome shotgun (WGS) entry which is preliminary data.</text>
</comment>
<dbReference type="Proteomes" id="UP001226020">
    <property type="component" value="Unassembled WGS sequence"/>
</dbReference>
<name>A0AAW8CFE3_9PAST</name>
<keyword evidence="4" id="KW-0143">Chaperone</keyword>
<evidence type="ECO:0000313" key="9">
    <source>
        <dbReference type="Proteomes" id="UP001226020"/>
    </source>
</evidence>
<dbReference type="EMBL" id="JASAXT010000002">
    <property type="protein sequence ID" value="MDP8147792.1"/>
    <property type="molecule type" value="Genomic_DNA"/>
</dbReference>
<dbReference type="Pfam" id="PF09312">
    <property type="entry name" value="SurA_N"/>
    <property type="match status" value="1"/>
</dbReference>
<keyword evidence="3 6" id="KW-0697">Rotamase</keyword>
<evidence type="ECO:0000256" key="4">
    <source>
        <dbReference type="ARBA" id="ARBA00023186"/>
    </source>
</evidence>
<dbReference type="SUPFAM" id="SSF109998">
    <property type="entry name" value="Triger factor/SurA peptide-binding domain-like"/>
    <property type="match status" value="1"/>
</dbReference>
<dbReference type="InterPro" id="IPR046357">
    <property type="entry name" value="PPIase_dom_sf"/>
</dbReference>
<dbReference type="EC" id="5.2.1.8" evidence="8"/>
<evidence type="ECO:0000256" key="2">
    <source>
        <dbReference type="ARBA" id="ARBA00022764"/>
    </source>
</evidence>